<dbReference type="EMBL" id="CAKKNE010000001">
    <property type="protein sequence ID" value="CAH0364847.1"/>
    <property type="molecule type" value="Genomic_DNA"/>
</dbReference>
<gene>
    <name evidence="2" type="ORF">PECAL_1P12320</name>
</gene>
<comment type="caution">
    <text evidence="2">The sequence shown here is derived from an EMBL/GenBank/DDBJ whole genome shotgun (WGS) entry which is preliminary data.</text>
</comment>
<evidence type="ECO:0000313" key="2">
    <source>
        <dbReference type="EMBL" id="CAH0364847.1"/>
    </source>
</evidence>
<reference evidence="2" key="1">
    <citation type="submission" date="2021-11" db="EMBL/GenBank/DDBJ databases">
        <authorList>
            <consortium name="Genoscope - CEA"/>
            <person name="William W."/>
        </authorList>
    </citation>
    <scope>NUCLEOTIDE SEQUENCE</scope>
</reference>
<dbReference type="AlphaFoldDB" id="A0A8J2SFJ6"/>
<feature type="compositionally biased region" description="Acidic residues" evidence="1">
    <location>
        <begin position="956"/>
        <end position="987"/>
    </location>
</feature>
<proteinExistence type="predicted"/>
<accession>A0A8J2SFJ6</accession>
<feature type="region of interest" description="Disordered" evidence="1">
    <location>
        <begin position="938"/>
        <end position="990"/>
    </location>
</feature>
<sequence>MPAVIAARIHVYRLPPYVAPLGGEDEVKICARGAARGDNDYWLDWPSVGDFIKFFGDGELSVTAKQHKDRLRNAIEAVVRMPDVASHQTSSTGKGGLQLVSRALAIKLFRGWGVPDAVWQPFISHCATDHAMDVDDGPAADEVMGKPLYHIKTITRRQKRPKPATPISSPLMLKSPDAKRLHRRSPIKGRNVTAAPVVTVAKDAGLRLLTDAGKTLEESSSAARRPVYLDDDVVDVAKRVASSTKVARHAASRALVDEPELGRGLVSMVAQAARRPELPVLLRRVVKPFGRFEPPQKLARPTADLSRWTRRRHVCARRETALDAGAVWLALQGLKPIGERGELPDLRGDAQPAFRRHDEERAVDALKDFLTENCLWPTLAVICEQTHAGRQFVAHLALRRLSTRKQGLCEAFDLWRRVGGLSQRAYDDLAARTDRALADIAGASEDTRVVPRRAETRAAATVEPLRFATEMQTEGAYEVFVDARRHACSARRDVRVLLEKEDRTRHCLLLGLALDDDGRDALKAHGEASSRALASIWDTVHDLTAREHGGGGGISVKLKRADGVYAPEARAAIYALALDLRAVCEGFNGMGFASPADNPYTATKRDVALRLDRGRGLVRYTPVDFSYEEIKKEHEEGGAAAVLLRFQKRGLPLVRSDPTRVTHGPLHVGGTGTAGVVKAIGHLCIKLGAPVHAAFVNHVASRLGRRFEQNVHETKTTHPVTKTGDFARLGSLEAHALIGFKPPGVQSGGFVTRVIDLLVLSWQRATMARTTREGYRAFKREMQLNYWFAASLLAVCFGKKECRVTARVAANNAGALHGTCQRLSQLLRVEITPCDLSDLPVEDFHRHVTKFYNHGCRGGSVDKHFLDREVAKIEYLLREIDASWHLYTDESRRTAPLALLAHEKKRRDREDADLARLRARREGPFITCPQLGNHWARTSRARPVPAPAPAPAPAQDDADDDAPAEQDEDAAASEDDVGAEEDAEDDATEKFRRTFKKVEVALLAADYRRGDRRVRARPFLLEDAGYAARLEVQKDRIRVFFDKEDTEKTEPGARTFIDVRPGSIYAWSWKSGARTTELTLYLVEKPRFGAFYAGCGRGGAGGVRLAHTDAGEQDQGPLANFVSPFLVLQASRGPPDKLRKAFEEGIVLCSTFLQGRRDKSIPSDAEGWDASHRAELMSELAKDIPLADSAQWDRLRGEVDALVATYRDHRDFVYSSGTEGRPLKRVCDCCKRYVYLSTSDRYTLWSGEVHETCIRPKPGEAEAAVAG</sequence>
<protein>
    <submittedName>
        <fullName evidence="2">Uncharacterized protein</fullName>
    </submittedName>
</protein>
<evidence type="ECO:0000256" key="1">
    <source>
        <dbReference type="SAM" id="MobiDB-lite"/>
    </source>
</evidence>
<feature type="region of interest" description="Disordered" evidence="1">
    <location>
        <begin position="156"/>
        <end position="182"/>
    </location>
</feature>
<keyword evidence="3" id="KW-1185">Reference proteome</keyword>
<dbReference type="Proteomes" id="UP000789595">
    <property type="component" value="Unassembled WGS sequence"/>
</dbReference>
<evidence type="ECO:0000313" key="3">
    <source>
        <dbReference type="Proteomes" id="UP000789595"/>
    </source>
</evidence>
<name>A0A8J2SFJ6_9STRA</name>
<organism evidence="2 3">
    <name type="scientific">Pelagomonas calceolata</name>
    <dbReference type="NCBI Taxonomy" id="35677"/>
    <lineage>
        <taxon>Eukaryota</taxon>
        <taxon>Sar</taxon>
        <taxon>Stramenopiles</taxon>
        <taxon>Ochrophyta</taxon>
        <taxon>Pelagophyceae</taxon>
        <taxon>Pelagomonadales</taxon>
        <taxon>Pelagomonadaceae</taxon>
        <taxon>Pelagomonas</taxon>
    </lineage>
</organism>